<dbReference type="SUPFAM" id="SSF48317">
    <property type="entry name" value="Acid phosphatase/Vanadium-dependent haloperoxidase"/>
    <property type="match status" value="1"/>
</dbReference>
<keyword evidence="3 7" id="KW-0812">Transmembrane</keyword>
<dbReference type="InterPro" id="IPR000326">
    <property type="entry name" value="PAP2/HPO"/>
</dbReference>
<organism evidence="9 10">
    <name type="scientific">Tenacibaculum adriaticum</name>
    <dbReference type="NCBI Taxonomy" id="413713"/>
    <lineage>
        <taxon>Bacteria</taxon>
        <taxon>Pseudomonadati</taxon>
        <taxon>Bacteroidota</taxon>
        <taxon>Flavobacteriia</taxon>
        <taxon>Flavobacteriales</taxon>
        <taxon>Flavobacteriaceae</taxon>
        <taxon>Tenacibaculum</taxon>
    </lineage>
</organism>
<dbReference type="PANTHER" id="PTHR14969">
    <property type="entry name" value="SPHINGOSINE-1-PHOSPHATE PHOSPHOHYDROLASE"/>
    <property type="match status" value="1"/>
</dbReference>
<dbReference type="GO" id="GO:0005886">
    <property type="term" value="C:plasma membrane"/>
    <property type="evidence" value="ECO:0007669"/>
    <property type="project" value="UniProtKB-SubCell"/>
</dbReference>
<evidence type="ECO:0000256" key="1">
    <source>
        <dbReference type="ARBA" id="ARBA00004651"/>
    </source>
</evidence>
<evidence type="ECO:0000256" key="4">
    <source>
        <dbReference type="ARBA" id="ARBA00022801"/>
    </source>
</evidence>
<dbReference type="Proteomes" id="UP000323136">
    <property type="component" value="Unassembled WGS sequence"/>
</dbReference>
<name>A0A5S5DM37_9FLAO</name>
<dbReference type="Pfam" id="PF01569">
    <property type="entry name" value="PAP2"/>
    <property type="match status" value="1"/>
</dbReference>
<feature type="transmembrane region" description="Helical" evidence="7">
    <location>
        <begin position="103"/>
        <end position="119"/>
    </location>
</feature>
<dbReference type="PANTHER" id="PTHR14969:SF62">
    <property type="entry name" value="DECAPRENYLPHOSPHORYL-5-PHOSPHORIBOSE PHOSPHATASE RV3807C-RELATED"/>
    <property type="match status" value="1"/>
</dbReference>
<feature type="domain" description="Phosphatidic acid phosphatase type 2/haloperoxidase" evidence="8">
    <location>
        <begin position="100"/>
        <end position="218"/>
    </location>
</feature>
<keyword evidence="6 7" id="KW-0472">Membrane</keyword>
<keyword evidence="5 7" id="KW-1133">Transmembrane helix</keyword>
<protein>
    <submittedName>
        <fullName evidence="9">Membrane-associated phospholipid phosphatase</fullName>
    </submittedName>
</protein>
<evidence type="ECO:0000256" key="7">
    <source>
        <dbReference type="SAM" id="Phobius"/>
    </source>
</evidence>
<keyword evidence="10" id="KW-1185">Reference proteome</keyword>
<feature type="transmembrane region" description="Helical" evidence="7">
    <location>
        <begin position="153"/>
        <end position="172"/>
    </location>
</feature>
<comment type="subcellular location">
    <subcellularLocation>
        <location evidence="1">Cell membrane</location>
        <topology evidence="1">Multi-pass membrane protein</topology>
    </subcellularLocation>
</comment>
<reference evidence="9 10" key="1">
    <citation type="submission" date="2019-07" db="EMBL/GenBank/DDBJ databases">
        <title>Genomic Encyclopedia of Type Strains, Phase IV (KMG-IV): sequencing the most valuable type-strain genomes for metagenomic binning, comparative biology and taxonomic classification.</title>
        <authorList>
            <person name="Goeker M."/>
        </authorList>
    </citation>
    <scope>NUCLEOTIDE SEQUENCE [LARGE SCALE GENOMIC DNA]</scope>
    <source>
        <strain evidence="9 10">DSM 18961</strain>
    </source>
</reference>
<sequence length="229" mass="26372">MNLINLHLNTKTDKVNVFESFFTRFVLLAKSVKKETVFIYAVFFIFSILSMSVYNKQTLHLLFNKYHSVFFDNFFKYSTFLGDGIMFGVLTIIFFFVKKKMSLVFAISGVLTLLITHFFKKIIFKGIPRPARCFGADELHLVEGVKMAFWNSFPSGHTTTAFAIFTILCLYFSKCKSQYLWVSLAVIAGLSRVYLSQHFLMDIFVGSFIGIIIGFLSMGLFSHIKQRVH</sequence>
<evidence type="ECO:0000256" key="3">
    <source>
        <dbReference type="ARBA" id="ARBA00022692"/>
    </source>
</evidence>
<dbReference type="InterPro" id="IPR036938">
    <property type="entry name" value="PAP2/HPO_sf"/>
</dbReference>
<dbReference type="AlphaFoldDB" id="A0A5S5DM37"/>
<gene>
    <name evidence="9" type="ORF">C7447_10513</name>
</gene>
<keyword evidence="2" id="KW-1003">Cell membrane</keyword>
<feature type="transmembrane region" description="Helical" evidence="7">
    <location>
        <begin position="74"/>
        <end position="96"/>
    </location>
</feature>
<evidence type="ECO:0000313" key="9">
    <source>
        <dbReference type="EMBL" id="TYP97000.1"/>
    </source>
</evidence>
<accession>A0A5S5DM37</accession>
<dbReference type="OrthoDB" id="9773582at2"/>
<dbReference type="EMBL" id="VNIA01000005">
    <property type="protein sequence ID" value="TYP97000.1"/>
    <property type="molecule type" value="Genomic_DNA"/>
</dbReference>
<dbReference type="Gene3D" id="1.20.144.10">
    <property type="entry name" value="Phosphatidic acid phosphatase type 2/haloperoxidase"/>
    <property type="match status" value="1"/>
</dbReference>
<comment type="caution">
    <text evidence="9">The sequence shown here is derived from an EMBL/GenBank/DDBJ whole genome shotgun (WGS) entry which is preliminary data.</text>
</comment>
<proteinExistence type="predicted"/>
<evidence type="ECO:0000256" key="5">
    <source>
        <dbReference type="ARBA" id="ARBA00022989"/>
    </source>
</evidence>
<feature type="transmembrane region" description="Helical" evidence="7">
    <location>
        <begin position="203"/>
        <end position="224"/>
    </location>
</feature>
<evidence type="ECO:0000313" key="10">
    <source>
        <dbReference type="Proteomes" id="UP000323136"/>
    </source>
</evidence>
<evidence type="ECO:0000256" key="2">
    <source>
        <dbReference type="ARBA" id="ARBA00022475"/>
    </source>
</evidence>
<evidence type="ECO:0000256" key="6">
    <source>
        <dbReference type="ARBA" id="ARBA00023136"/>
    </source>
</evidence>
<keyword evidence="4" id="KW-0378">Hydrolase</keyword>
<evidence type="ECO:0000259" key="8">
    <source>
        <dbReference type="SMART" id="SM00014"/>
    </source>
</evidence>
<dbReference type="SMART" id="SM00014">
    <property type="entry name" value="acidPPc"/>
    <property type="match status" value="1"/>
</dbReference>
<feature type="transmembrane region" description="Helical" evidence="7">
    <location>
        <begin position="37"/>
        <end position="54"/>
    </location>
</feature>
<dbReference type="CDD" id="cd01610">
    <property type="entry name" value="PAP2_like"/>
    <property type="match status" value="1"/>
</dbReference>
<dbReference type="GO" id="GO:0016787">
    <property type="term" value="F:hydrolase activity"/>
    <property type="evidence" value="ECO:0007669"/>
    <property type="project" value="UniProtKB-KW"/>
</dbReference>
<feature type="transmembrane region" description="Helical" evidence="7">
    <location>
        <begin position="179"/>
        <end position="197"/>
    </location>
</feature>